<comment type="caution">
    <text evidence="11">The sequence shown here is derived from an EMBL/GenBank/DDBJ whole genome shotgun (WGS) entry which is preliminary data.</text>
</comment>
<evidence type="ECO:0000313" key="10">
    <source>
        <dbReference type="EMBL" id="KAK7436615.1"/>
    </source>
</evidence>
<dbReference type="PANTHER" id="PTHR28127:SF1">
    <property type="entry name" value="RIBOSOME ASSEMBLY PROTEIN 3"/>
    <property type="match status" value="1"/>
</dbReference>
<keyword evidence="12" id="KW-1185">Reference proteome</keyword>
<evidence type="ECO:0000256" key="2">
    <source>
        <dbReference type="ARBA" id="ARBA00004604"/>
    </source>
</evidence>
<evidence type="ECO:0000313" key="12">
    <source>
        <dbReference type="Proteomes" id="UP001498398"/>
    </source>
</evidence>
<name>A0ABR1K2S9_9AGAR</name>
<dbReference type="Pfam" id="PF14615">
    <property type="entry name" value="Rsa3"/>
    <property type="match status" value="1"/>
</dbReference>
<gene>
    <name evidence="11" type="ORF">VKT23_002707</name>
    <name evidence="10" type="ORF">VKT23_019022</name>
</gene>
<dbReference type="PANTHER" id="PTHR28127">
    <property type="entry name" value="RIBOSOME ASSEMBLY PROTEIN 3"/>
    <property type="match status" value="1"/>
</dbReference>
<evidence type="ECO:0000256" key="4">
    <source>
        <dbReference type="ARBA" id="ARBA00015339"/>
    </source>
</evidence>
<dbReference type="InterPro" id="IPR051898">
    <property type="entry name" value="Ribosome_Assembly_3"/>
</dbReference>
<evidence type="ECO:0000259" key="9">
    <source>
        <dbReference type="Pfam" id="PF14615"/>
    </source>
</evidence>
<feature type="compositionally biased region" description="Basic residues" evidence="8">
    <location>
        <begin position="8"/>
        <end position="19"/>
    </location>
</feature>
<dbReference type="InterPro" id="IPR028217">
    <property type="entry name" value="Rsa3_C"/>
</dbReference>
<accession>A0ABR1K2S9</accession>
<keyword evidence="6" id="KW-0539">Nucleus</keyword>
<evidence type="ECO:0000256" key="7">
    <source>
        <dbReference type="ARBA" id="ARBA00023274"/>
    </source>
</evidence>
<organism evidence="11 12">
    <name type="scientific">Marasmiellus scandens</name>
    <dbReference type="NCBI Taxonomy" id="2682957"/>
    <lineage>
        <taxon>Eukaryota</taxon>
        <taxon>Fungi</taxon>
        <taxon>Dikarya</taxon>
        <taxon>Basidiomycota</taxon>
        <taxon>Agaricomycotina</taxon>
        <taxon>Agaricomycetes</taxon>
        <taxon>Agaricomycetidae</taxon>
        <taxon>Agaricales</taxon>
        <taxon>Marasmiineae</taxon>
        <taxon>Omphalotaceae</taxon>
        <taxon>Marasmiellus</taxon>
    </lineage>
</organism>
<proteinExistence type="inferred from homology"/>
<feature type="region of interest" description="Disordered" evidence="8">
    <location>
        <begin position="1"/>
        <end position="112"/>
    </location>
</feature>
<keyword evidence="7" id="KW-0687">Ribonucleoprotein</keyword>
<evidence type="ECO:0000256" key="3">
    <source>
        <dbReference type="ARBA" id="ARBA00006256"/>
    </source>
</evidence>
<comment type="subcellular location">
    <subcellularLocation>
        <location evidence="2">Nucleus</location>
        <location evidence="2">Nucleolus</location>
    </subcellularLocation>
</comment>
<evidence type="ECO:0000256" key="1">
    <source>
        <dbReference type="ARBA" id="ARBA00003035"/>
    </source>
</evidence>
<dbReference type="EMBL" id="JBANRG010000002">
    <property type="protein sequence ID" value="KAK7471298.1"/>
    <property type="molecule type" value="Genomic_DNA"/>
</dbReference>
<comment type="function">
    <text evidence="1">Required for efficient biogenesis of the 60S ribosomal subunit.</text>
</comment>
<evidence type="ECO:0000313" key="11">
    <source>
        <dbReference type="EMBL" id="KAK7471298.1"/>
    </source>
</evidence>
<comment type="similarity">
    <text evidence="3">Belongs to the RSA3 family.</text>
</comment>
<evidence type="ECO:0000256" key="6">
    <source>
        <dbReference type="ARBA" id="ARBA00023242"/>
    </source>
</evidence>
<feature type="domain" description="Ribosome-assembly protein 3 C-terminal" evidence="9">
    <location>
        <begin position="130"/>
        <end position="175"/>
    </location>
</feature>
<dbReference type="Proteomes" id="UP001498398">
    <property type="component" value="Unassembled WGS sequence"/>
</dbReference>
<dbReference type="EMBL" id="JBANRG010000092">
    <property type="protein sequence ID" value="KAK7436615.1"/>
    <property type="molecule type" value="Genomic_DNA"/>
</dbReference>
<keyword evidence="5" id="KW-0690">Ribosome biogenesis</keyword>
<reference evidence="11 12" key="1">
    <citation type="submission" date="2024-01" db="EMBL/GenBank/DDBJ databases">
        <title>A draft genome for the cacao thread blight pathogen Marasmiellus scandens.</title>
        <authorList>
            <person name="Baruah I.K."/>
            <person name="Leung J."/>
            <person name="Bukari Y."/>
            <person name="Amoako-Attah I."/>
            <person name="Meinhardt L.W."/>
            <person name="Bailey B.A."/>
            <person name="Cohen S.P."/>
        </authorList>
    </citation>
    <scope>NUCLEOTIDE SEQUENCE [LARGE SCALE GENOMIC DNA]</scope>
    <source>
        <strain evidence="11 12">GH-19</strain>
    </source>
</reference>
<evidence type="ECO:0000256" key="5">
    <source>
        <dbReference type="ARBA" id="ARBA00022517"/>
    </source>
</evidence>
<feature type="compositionally biased region" description="Low complexity" evidence="8">
    <location>
        <begin position="57"/>
        <end position="71"/>
    </location>
</feature>
<sequence length="187" mass="20618">MSSAKPPVQRKRNRKRKRRVEFSSSSSSSSDSSDESGDEKTTTITLAAPKTKEIQPSDSDSSSSSSSSSSDSDSDDERPVKNIKSTDTTRSIRAAIPREPSPPPPSIAIPSFIPENRVDSTHEQEMKEKFKKFWMSTVADGFKDDLEEIRKEPNLTTTKLSLLIDSLASGAEVFSTENVNEVEMVLE</sequence>
<protein>
    <recommendedName>
        <fullName evidence="4">Ribosome assembly protein 3</fullName>
    </recommendedName>
</protein>
<evidence type="ECO:0000256" key="8">
    <source>
        <dbReference type="SAM" id="MobiDB-lite"/>
    </source>
</evidence>